<dbReference type="RefSeq" id="WP_089291219.1">
    <property type="nucleotide sequence ID" value="NZ_BOMU01000007.1"/>
</dbReference>
<evidence type="ECO:0000256" key="1">
    <source>
        <dbReference type="SAM" id="Phobius"/>
    </source>
</evidence>
<reference evidence="3 4" key="1">
    <citation type="submission" date="2017-06" db="EMBL/GenBank/DDBJ databases">
        <authorList>
            <person name="Kim H.J."/>
            <person name="Triplett B.A."/>
        </authorList>
    </citation>
    <scope>NUCLEOTIDE SEQUENCE [LARGE SCALE GENOMIC DNA]</scope>
    <source>
        <strain evidence="3 4">DSM 43151</strain>
    </source>
</reference>
<dbReference type="InterPro" id="IPR025588">
    <property type="entry name" value="YcxB-like_C"/>
</dbReference>
<dbReference type="AlphaFoldDB" id="A0A238V070"/>
<organism evidence="3 4">
    <name type="scientific">Actinoplanes regularis</name>
    <dbReference type="NCBI Taxonomy" id="52697"/>
    <lineage>
        <taxon>Bacteria</taxon>
        <taxon>Bacillati</taxon>
        <taxon>Actinomycetota</taxon>
        <taxon>Actinomycetes</taxon>
        <taxon>Micromonosporales</taxon>
        <taxon>Micromonosporaceae</taxon>
        <taxon>Actinoplanes</taxon>
    </lineage>
</organism>
<evidence type="ECO:0000313" key="3">
    <source>
        <dbReference type="EMBL" id="SNR27638.1"/>
    </source>
</evidence>
<gene>
    <name evidence="3" type="ORF">SAMN06264365_101438</name>
</gene>
<protein>
    <recommendedName>
        <fullName evidence="2">YcxB-like C-terminal domain-containing protein</fullName>
    </recommendedName>
</protein>
<keyword evidence="4" id="KW-1185">Reference proteome</keyword>
<dbReference type="Proteomes" id="UP000198415">
    <property type="component" value="Unassembled WGS sequence"/>
</dbReference>
<feature type="transmembrane region" description="Helical" evidence="1">
    <location>
        <begin position="31"/>
        <end position="50"/>
    </location>
</feature>
<proteinExistence type="predicted"/>
<dbReference type="EMBL" id="FZNR01000001">
    <property type="protein sequence ID" value="SNR27638.1"/>
    <property type="molecule type" value="Genomic_DNA"/>
</dbReference>
<dbReference type="Pfam" id="PF14317">
    <property type="entry name" value="YcxB"/>
    <property type="match status" value="1"/>
</dbReference>
<feature type="domain" description="YcxB-like C-terminal" evidence="2">
    <location>
        <begin position="95"/>
        <end position="154"/>
    </location>
</feature>
<sequence>MTSDVIFTFSAQPDEEQSRAALRHLFRQNFVLIRSLGTALFLIGLISLTWDGSAALSGICLGLGVAFVFVVPPLVLRRIWRKMSSMLNLPITYRVDDQGVFVANELMEQLLRWPAVTRIEELPGMTILRVGDSAFVTLRTGELSAEEAAALTEFVKARVGRAA</sequence>
<keyword evidence="1" id="KW-1133">Transmembrane helix</keyword>
<evidence type="ECO:0000313" key="4">
    <source>
        <dbReference type="Proteomes" id="UP000198415"/>
    </source>
</evidence>
<dbReference type="OrthoDB" id="3293416at2"/>
<evidence type="ECO:0000259" key="2">
    <source>
        <dbReference type="Pfam" id="PF14317"/>
    </source>
</evidence>
<keyword evidence="1" id="KW-0812">Transmembrane</keyword>
<keyword evidence="1" id="KW-0472">Membrane</keyword>
<accession>A0A238V070</accession>
<feature type="transmembrane region" description="Helical" evidence="1">
    <location>
        <begin position="56"/>
        <end position="76"/>
    </location>
</feature>
<name>A0A238V070_9ACTN</name>